<dbReference type="AlphaFoldDB" id="A0A7X1E3S5"/>
<protein>
    <submittedName>
        <fullName evidence="1">Small basic protein</fullName>
    </submittedName>
</protein>
<keyword evidence="2" id="KW-1185">Reference proteome</keyword>
<dbReference type="EMBL" id="JACHVA010000053">
    <property type="protein sequence ID" value="MBC2601371.1"/>
    <property type="molecule type" value="Genomic_DNA"/>
</dbReference>
<dbReference type="InterPro" id="IPR026405">
    <property type="entry name" value="Chlam/Ver/Plancto_rRNA"/>
</dbReference>
<reference evidence="1 2" key="1">
    <citation type="submission" date="2020-07" db="EMBL/GenBank/DDBJ databases">
        <authorList>
            <person name="Feng X."/>
        </authorList>
    </citation>
    <scope>NUCLEOTIDE SEQUENCE [LARGE SCALE GENOMIC DNA]</scope>
    <source>
        <strain evidence="1 2">JCM14086</strain>
    </source>
</reference>
<dbReference type="Proteomes" id="UP000525652">
    <property type="component" value="Unassembled WGS sequence"/>
</dbReference>
<dbReference type="RefSeq" id="WP_185692088.1">
    <property type="nucleotide sequence ID" value="NZ_JACHVA010000053.1"/>
</dbReference>
<dbReference type="NCBIfam" id="TIGR04137">
    <property type="entry name" value="Chlam_Ver_rRNA"/>
    <property type="match status" value="1"/>
</dbReference>
<evidence type="ECO:0000313" key="1">
    <source>
        <dbReference type="EMBL" id="MBC2601371.1"/>
    </source>
</evidence>
<proteinExistence type="predicted"/>
<organism evidence="1 2">
    <name type="scientific">Puniceicoccus vermicola</name>
    <dbReference type="NCBI Taxonomy" id="388746"/>
    <lineage>
        <taxon>Bacteria</taxon>
        <taxon>Pseudomonadati</taxon>
        <taxon>Verrucomicrobiota</taxon>
        <taxon>Opitutia</taxon>
        <taxon>Puniceicoccales</taxon>
        <taxon>Puniceicoccaceae</taxon>
        <taxon>Puniceicoccus</taxon>
    </lineage>
</organism>
<gene>
    <name evidence="1" type="ORF">H5P30_06230</name>
</gene>
<comment type="caution">
    <text evidence="1">The sequence shown here is derived from an EMBL/GenBank/DDBJ whole genome shotgun (WGS) entry which is preliminary data.</text>
</comment>
<evidence type="ECO:0000313" key="2">
    <source>
        <dbReference type="Proteomes" id="UP000525652"/>
    </source>
</evidence>
<sequence length="52" mass="6011">MSQHRSFQVGGSASLKKRNVLSRFERVELLRKRGEWKAGDRVVGLKKTKPEE</sequence>
<name>A0A7X1E3S5_9BACT</name>
<accession>A0A7X1E3S5</accession>